<accession>A0A5E4X5Q0</accession>
<protein>
    <submittedName>
        <fullName evidence="2">3-oxoadipate enol-lactonase</fullName>
    </submittedName>
</protein>
<evidence type="ECO:0000313" key="3">
    <source>
        <dbReference type="Proteomes" id="UP000366945"/>
    </source>
</evidence>
<dbReference type="InterPro" id="IPR000073">
    <property type="entry name" value="AB_hydrolase_1"/>
</dbReference>
<dbReference type="PRINTS" id="PR00111">
    <property type="entry name" value="ABHYDROLASE"/>
</dbReference>
<dbReference type="SUPFAM" id="SSF53474">
    <property type="entry name" value="alpha/beta-Hydrolases"/>
    <property type="match status" value="1"/>
</dbReference>
<dbReference type="RefSeq" id="WP_150680898.1">
    <property type="nucleotide sequence ID" value="NZ_CABPSK010000003.1"/>
</dbReference>
<keyword evidence="3" id="KW-1185">Reference proteome</keyword>
<dbReference type="GeneID" id="300405692"/>
<sequence length="274" mass="29695">MDNYSFFDTTDGARIAYRIDGGSKDAADKPVLVLSNSIGTDLHMWDAQIPAFSQHFRVLRYDARGHGASSVPPGPYSLDRLGEDVVDLLDHLHIARAHFLGLSLGGIVGQWLGVHAATRIDRLILSNTAPYLGPAEVWDASIAAVLQARDMRETAQTFLRNWFPAHMLGDGDSANDAAHALVAPFRKTLLATNRHGLAGSWAAVQQTDLRRAIADITRPTLVIAGEHDTVTAAAFSRTMVETIPGARLHVFPAVHLSNVEFPEAFSAAVIAFLE</sequence>
<dbReference type="PANTHER" id="PTHR43433">
    <property type="entry name" value="HYDROLASE, ALPHA/BETA FOLD FAMILY PROTEIN"/>
    <property type="match status" value="1"/>
</dbReference>
<gene>
    <name evidence="2" type="ORF">PPN31114_03688</name>
</gene>
<proteinExistence type="predicted"/>
<organism evidence="2 3">
    <name type="scientific">Pandoraea pneumonica</name>
    <dbReference type="NCBI Taxonomy" id="2508299"/>
    <lineage>
        <taxon>Bacteria</taxon>
        <taxon>Pseudomonadati</taxon>
        <taxon>Pseudomonadota</taxon>
        <taxon>Betaproteobacteria</taxon>
        <taxon>Burkholderiales</taxon>
        <taxon>Burkholderiaceae</taxon>
        <taxon>Pandoraea</taxon>
    </lineage>
</organism>
<dbReference type="Gene3D" id="3.40.50.1820">
    <property type="entry name" value="alpha/beta hydrolase"/>
    <property type="match status" value="1"/>
</dbReference>
<reference evidence="2 3" key="1">
    <citation type="submission" date="2019-08" db="EMBL/GenBank/DDBJ databases">
        <authorList>
            <person name="Peeters C."/>
        </authorList>
    </citation>
    <scope>NUCLEOTIDE SEQUENCE [LARGE SCALE GENOMIC DNA]</scope>
    <source>
        <strain evidence="2 3">LMG 31114</strain>
    </source>
</reference>
<name>A0A5E4X5Q0_9BURK</name>
<dbReference type="Proteomes" id="UP000366945">
    <property type="component" value="Unassembled WGS sequence"/>
</dbReference>
<dbReference type="AlphaFoldDB" id="A0A5E4X5Q0"/>
<evidence type="ECO:0000259" key="1">
    <source>
        <dbReference type="Pfam" id="PF00561"/>
    </source>
</evidence>
<evidence type="ECO:0000313" key="2">
    <source>
        <dbReference type="EMBL" id="VVE31540.1"/>
    </source>
</evidence>
<dbReference type="OrthoDB" id="9793083at2"/>
<dbReference type="EMBL" id="CABPSK010000003">
    <property type="protein sequence ID" value="VVE31540.1"/>
    <property type="molecule type" value="Genomic_DNA"/>
</dbReference>
<dbReference type="InterPro" id="IPR029058">
    <property type="entry name" value="AB_hydrolase_fold"/>
</dbReference>
<feature type="domain" description="AB hydrolase-1" evidence="1">
    <location>
        <begin position="30"/>
        <end position="260"/>
    </location>
</feature>
<dbReference type="PANTHER" id="PTHR43433:SF5">
    <property type="entry name" value="AB HYDROLASE-1 DOMAIN-CONTAINING PROTEIN"/>
    <property type="match status" value="1"/>
</dbReference>
<dbReference type="Pfam" id="PF00561">
    <property type="entry name" value="Abhydrolase_1"/>
    <property type="match status" value="1"/>
</dbReference>
<dbReference type="InterPro" id="IPR050471">
    <property type="entry name" value="AB_hydrolase"/>
</dbReference>